<organism evidence="1 2">
    <name type="scientific">Caerostris extrusa</name>
    <name type="common">Bark spider</name>
    <name type="synonym">Caerostris bankana</name>
    <dbReference type="NCBI Taxonomy" id="172846"/>
    <lineage>
        <taxon>Eukaryota</taxon>
        <taxon>Metazoa</taxon>
        <taxon>Ecdysozoa</taxon>
        <taxon>Arthropoda</taxon>
        <taxon>Chelicerata</taxon>
        <taxon>Arachnida</taxon>
        <taxon>Araneae</taxon>
        <taxon>Araneomorphae</taxon>
        <taxon>Entelegynae</taxon>
        <taxon>Araneoidea</taxon>
        <taxon>Araneidae</taxon>
        <taxon>Caerostris</taxon>
    </lineage>
</organism>
<dbReference type="AlphaFoldDB" id="A0AAV4UQ68"/>
<evidence type="ECO:0000313" key="2">
    <source>
        <dbReference type="Proteomes" id="UP001054945"/>
    </source>
</evidence>
<dbReference type="EMBL" id="BPLR01013262">
    <property type="protein sequence ID" value="GIY60006.1"/>
    <property type="molecule type" value="Genomic_DNA"/>
</dbReference>
<gene>
    <name evidence="1" type="ORF">CEXT_354951</name>
</gene>
<name>A0AAV4UQ68_CAEEX</name>
<accession>A0AAV4UQ68</accession>
<proteinExistence type="predicted"/>
<dbReference type="Proteomes" id="UP001054945">
    <property type="component" value="Unassembled WGS sequence"/>
</dbReference>
<comment type="caution">
    <text evidence="1">The sequence shown here is derived from an EMBL/GenBank/DDBJ whole genome shotgun (WGS) entry which is preliminary data.</text>
</comment>
<reference evidence="1 2" key="1">
    <citation type="submission" date="2021-06" db="EMBL/GenBank/DDBJ databases">
        <title>Caerostris extrusa draft genome.</title>
        <authorList>
            <person name="Kono N."/>
            <person name="Arakawa K."/>
        </authorList>
    </citation>
    <scope>NUCLEOTIDE SEQUENCE [LARGE SCALE GENOMIC DNA]</scope>
</reference>
<evidence type="ECO:0000313" key="1">
    <source>
        <dbReference type="EMBL" id="GIY60006.1"/>
    </source>
</evidence>
<protein>
    <submittedName>
        <fullName evidence="1">Uncharacterized protein</fullName>
    </submittedName>
</protein>
<keyword evidence="2" id="KW-1185">Reference proteome</keyword>
<sequence length="185" mass="20949">MNSTACVKDATSAPVVLFLFPDNYVFLVWLSVGITFVSPPRSECELCAARGSNGTFALERCPELGYPFAHPYIYRGIYFRNLLSLLGNNKSDNTNDSSTFLLFMHLLSLPYRMSFAFFFSIRVCESTVSRDEIVNKRVRVNGTALLINDFISAFGGYRFIWVSQPLACPCTNWNTQSDGERFRVE</sequence>